<dbReference type="EMBL" id="OOIL02006764">
    <property type="protein sequence ID" value="VFR01491.1"/>
    <property type="molecule type" value="Genomic_DNA"/>
</dbReference>
<dbReference type="AlphaFoldDB" id="A0A484NK36"/>
<dbReference type="OrthoDB" id="1742302at2759"/>
<gene>
    <name evidence="1" type="ORF">CCAM_LOCUS43266</name>
</gene>
<dbReference type="InterPro" id="IPR036691">
    <property type="entry name" value="Endo/exonu/phosph_ase_sf"/>
</dbReference>
<evidence type="ECO:0000313" key="2">
    <source>
        <dbReference type="Proteomes" id="UP000595140"/>
    </source>
</evidence>
<dbReference type="SUPFAM" id="SSF56219">
    <property type="entry name" value="DNase I-like"/>
    <property type="match status" value="1"/>
</dbReference>
<protein>
    <recommendedName>
        <fullName evidence="3">Reverse transcriptase domain-containing protein</fullName>
    </recommendedName>
</protein>
<name>A0A484NK36_9ASTE</name>
<reference evidence="1 2" key="1">
    <citation type="submission" date="2018-04" db="EMBL/GenBank/DDBJ databases">
        <authorList>
            <person name="Vogel A."/>
        </authorList>
    </citation>
    <scope>NUCLEOTIDE SEQUENCE [LARGE SCALE GENOMIC DNA]</scope>
</reference>
<proteinExistence type="predicted"/>
<dbReference type="PANTHER" id="PTHR33710">
    <property type="entry name" value="BNAC02G09200D PROTEIN"/>
    <property type="match status" value="1"/>
</dbReference>
<dbReference type="Proteomes" id="UP000595140">
    <property type="component" value="Unassembled WGS sequence"/>
</dbReference>
<dbReference type="Gene3D" id="3.60.10.10">
    <property type="entry name" value="Endonuclease/exonuclease/phosphatase"/>
    <property type="match status" value="1"/>
</dbReference>
<sequence>MGKLNWESNPHWEKLRRLPSLLDIKKLSNKYANAVGCRSAKEVSTDEVEERTLKGEYWRTAILLLDIDIYVKQYESINVNYEEARNPAGKIPTGGGRNNEGKKVSFSDGDEDWQLVQNREKNKGKHPQNLGSTKTWKRVECPGDANLRKVYGKHNEKERENLWHALSTHNPNNHLWIVGGDFNAVTRLEDHKGSDSPSIRSMTAFQDAINSCELNGLEPIAGGTFTWYGVRSLGKVWRRLERIFVNNEVLYKYTSVSLSHLSKSSSDHKTLLQCKTEVFTGVKPFRFLNCWCSREGFQDVVKSKWNSYNTVGGMKGLADKLRQLKGDLKEWNKPTYVNIFDKGRRAKLKIESIKRDNGQGITDEEGIANSAIDYYSTLYNEGHEPSLQPILDNIQTLVNNEDNQMLSELPTLEEVQQADWELNETSASGPDGFTGGNVIIKLDIAKGFDKVSWGYLREVMKKMGFNHKIPVEVGMAVRLMAELVAASRSRDGAQTLAELAAARRSRDGAQILVRVC</sequence>
<keyword evidence="2" id="KW-1185">Reference proteome</keyword>
<organism evidence="1 2">
    <name type="scientific">Cuscuta campestris</name>
    <dbReference type="NCBI Taxonomy" id="132261"/>
    <lineage>
        <taxon>Eukaryota</taxon>
        <taxon>Viridiplantae</taxon>
        <taxon>Streptophyta</taxon>
        <taxon>Embryophyta</taxon>
        <taxon>Tracheophyta</taxon>
        <taxon>Spermatophyta</taxon>
        <taxon>Magnoliopsida</taxon>
        <taxon>eudicotyledons</taxon>
        <taxon>Gunneridae</taxon>
        <taxon>Pentapetalae</taxon>
        <taxon>asterids</taxon>
        <taxon>lamiids</taxon>
        <taxon>Solanales</taxon>
        <taxon>Convolvulaceae</taxon>
        <taxon>Cuscuteae</taxon>
        <taxon>Cuscuta</taxon>
        <taxon>Cuscuta subgen. Grammica</taxon>
        <taxon>Cuscuta sect. Cleistogrammica</taxon>
    </lineage>
</organism>
<accession>A0A484NK36</accession>
<evidence type="ECO:0008006" key="3">
    <source>
        <dbReference type="Google" id="ProtNLM"/>
    </source>
</evidence>
<evidence type="ECO:0000313" key="1">
    <source>
        <dbReference type="EMBL" id="VFR01491.1"/>
    </source>
</evidence>
<dbReference type="PANTHER" id="PTHR33710:SF64">
    <property type="entry name" value="ENDONUCLEASE_EXONUCLEASE_PHOSPHATASE DOMAIN-CONTAINING PROTEIN"/>
    <property type="match status" value="1"/>
</dbReference>